<name>A0ABW1DJX3_9DEIO</name>
<protein>
    <submittedName>
        <fullName evidence="1">Uncharacterized protein</fullName>
    </submittedName>
</protein>
<comment type="caution">
    <text evidence="1">The sequence shown here is derived from an EMBL/GenBank/DDBJ whole genome shotgun (WGS) entry which is preliminary data.</text>
</comment>
<proteinExistence type="predicted"/>
<sequence>MPDQDVLTRISQATGLSTDEVSAWLDRDENYDLSWLDEQMSAALDESDEPLESLVERGIITAEERDELAG</sequence>
<dbReference type="Proteomes" id="UP001595979">
    <property type="component" value="Unassembled WGS sequence"/>
</dbReference>
<gene>
    <name evidence="1" type="ORF">ACFPQ6_09525</name>
</gene>
<accession>A0ABW1DJX3</accession>
<dbReference type="RefSeq" id="WP_380048700.1">
    <property type="nucleotide sequence ID" value="NZ_JBHSOH010000007.1"/>
</dbReference>
<evidence type="ECO:0000313" key="1">
    <source>
        <dbReference type="EMBL" id="MFC5848550.1"/>
    </source>
</evidence>
<dbReference type="EMBL" id="JBHSOH010000007">
    <property type="protein sequence ID" value="MFC5848550.1"/>
    <property type="molecule type" value="Genomic_DNA"/>
</dbReference>
<organism evidence="1 2">
    <name type="scientific">Deinococcus petrolearius</name>
    <dbReference type="NCBI Taxonomy" id="1751295"/>
    <lineage>
        <taxon>Bacteria</taxon>
        <taxon>Thermotogati</taxon>
        <taxon>Deinococcota</taxon>
        <taxon>Deinococci</taxon>
        <taxon>Deinococcales</taxon>
        <taxon>Deinococcaceae</taxon>
        <taxon>Deinococcus</taxon>
    </lineage>
</organism>
<evidence type="ECO:0000313" key="2">
    <source>
        <dbReference type="Proteomes" id="UP001595979"/>
    </source>
</evidence>
<reference evidence="2" key="1">
    <citation type="journal article" date="2019" name="Int. J. Syst. Evol. Microbiol.">
        <title>The Global Catalogue of Microorganisms (GCM) 10K type strain sequencing project: providing services to taxonomists for standard genome sequencing and annotation.</title>
        <authorList>
            <consortium name="The Broad Institute Genomics Platform"/>
            <consortium name="The Broad Institute Genome Sequencing Center for Infectious Disease"/>
            <person name="Wu L."/>
            <person name="Ma J."/>
        </authorList>
    </citation>
    <scope>NUCLEOTIDE SEQUENCE [LARGE SCALE GENOMIC DNA]</scope>
    <source>
        <strain evidence="2">CGMCC 1.15053</strain>
    </source>
</reference>
<keyword evidence="2" id="KW-1185">Reference proteome</keyword>